<protein>
    <recommendedName>
        <fullName evidence="4">DUF3618 domain-containing protein</fullName>
    </recommendedName>
</protein>
<evidence type="ECO:0000256" key="1">
    <source>
        <dbReference type="SAM" id="MobiDB-lite"/>
    </source>
</evidence>
<accession>A0ABW6X4K5</accession>
<feature type="compositionally biased region" description="Gly residues" evidence="1">
    <location>
        <begin position="224"/>
        <end position="233"/>
    </location>
</feature>
<proteinExistence type="predicted"/>
<name>A0ABW6X4K5_9ACTN</name>
<feature type="region of interest" description="Disordered" evidence="1">
    <location>
        <begin position="203"/>
        <end position="243"/>
    </location>
</feature>
<dbReference type="Proteomes" id="UP001602322">
    <property type="component" value="Unassembled WGS sequence"/>
</dbReference>
<sequence>MAHSESLVMMGSGDRNRRCTCQVHVIRGEASSEVNGAAGDTTAVVQAHDVDRLADRVAPKKVARRKAGAAQRRLNNWKERVMGSADDPQGAPMSKAQDVAHSTGDLAGQAQDAVRNTADQVGRSVKEAPDRMTKQTQASPPAAGVIAFGAGMLAAALLPATEAEERIGSQLREHSGELLQPVKETAQEVAQDLKTRDTPALYGRRGIRQEHGAGRHRSCQRAGSGFGIRGGDGTTRCGQGRRP</sequence>
<organism evidence="2 3">
    <name type="scientific">Streptomyces argenteolus</name>
    <dbReference type="NCBI Taxonomy" id="67274"/>
    <lineage>
        <taxon>Bacteria</taxon>
        <taxon>Bacillati</taxon>
        <taxon>Actinomycetota</taxon>
        <taxon>Actinomycetes</taxon>
        <taxon>Kitasatosporales</taxon>
        <taxon>Streptomycetaceae</taxon>
        <taxon>Streptomyces</taxon>
    </lineage>
</organism>
<evidence type="ECO:0000313" key="3">
    <source>
        <dbReference type="Proteomes" id="UP001602322"/>
    </source>
</evidence>
<dbReference type="RefSeq" id="WP_387901690.1">
    <property type="nucleotide sequence ID" value="NZ_JBIBEG010000003.1"/>
</dbReference>
<evidence type="ECO:0008006" key="4">
    <source>
        <dbReference type="Google" id="ProtNLM"/>
    </source>
</evidence>
<gene>
    <name evidence="2" type="ORF">ACFY8O_13970</name>
</gene>
<keyword evidence="3" id="KW-1185">Reference proteome</keyword>
<feature type="compositionally biased region" description="Basic and acidic residues" evidence="1">
    <location>
        <begin position="124"/>
        <end position="133"/>
    </location>
</feature>
<dbReference type="EMBL" id="JBIBEG010000003">
    <property type="protein sequence ID" value="MFF5897027.1"/>
    <property type="molecule type" value="Genomic_DNA"/>
</dbReference>
<evidence type="ECO:0000313" key="2">
    <source>
        <dbReference type="EMBL" id="MFF5897027.1"/>
    </source>
</evidence>
<feature type="region of interest" description="Disordered" evidence="1">
    <location>
        <begin position="82"/>
        <end position="103"/>
    </location>
</feature>
<reference evidence="2 3" key="1">
    <citation type="submission" date="2024-10" db="EMBL/GenBank/DDBJ databases">
        <title>The Natural Products Discovery Center: Release of the First 8490 Sequenced Strains for Exploring Actinobacteria Biosynthetic Diversity.</title>
        <authorList>
            <person name="Kalkreuter E."/>
            <person name="Kautsar S.A."/>
            <person name="Yang D."/>
            <person name="Bader C.D."/>
            <person name="Teijaro C.N."/>
            <person name="Fluegel L."/>
            <person name="Davis C.M."/>
            <person name="Simpson J.R."/>
            <person name="Lauterbach L."/>
            <person name="Steele A.D."/>
            <person name="Gui C."/>
            <person name="Meng S."/>
            <person name="Li G."/>
            <person name="Viehrig K."/>
            <person name="Ye F."/>
            <person name="Su P."/>
            <person name="Kiefer A.F."/>
            <person name="Nichols A."/>
            <person name="Cepeda A.J."/>
            <person name="Yan W."/>
            <person name="Fan B."/>
            <person name="Jiang Y."/>
            <person name="Adhikari A."/>
            <person name="Zheng C.-J."/>
            <person name="Schuster L."/>
            <person name="Cowan T.M."/>
            <person name="Smanski M.J."/>
            <person name="Chevrette M.G."/>
            <person name="De Carvalho L.P.S."/>
            <person name="Shen B."/>
        </authorList>
    </citation>
    <scope>NUCLEOTIDE SEQUENCE [LARGE SCALE GENOMIC DNA]</scope>
    <source>
        <strain evidence="2 3">NPDC012540</strain>
    </source>
</reference>
<comment type="caution">
    <text evidence="2">The sequence shown here is derived from an EMBL/GenBank/DDBJ whole genome shotgun (WGS) entry which is preliminary data.</text>
</comment>
<feature type="region of interest" description="Disordered" evidence="1">
    <location>
        <begin position="120"/>
        <end position="140"/>
    </location>
</feature>